<dbReference type="PANTHER" id="PTHR22923">
    <property type="entry name" value="CEREBELLIN-RELATED"/>
    <property type="match status" value="1"/>
</dbReference>
<feature type="domain" description="C1q" evidence="6">
    <location>
        <begin position="134"/>
        <end position="276"/>
    </location>
</feature>
<feature type="signal peptide" evidence="5">
    <location>
        <begin position="1"/>
        <end position="25"/>
    </location>
</feature>
<feature type="coiled-coil region" evidence="4">
    <location>
        <begin position="648"/>
        <end position="689"/>
    </location>
</feature>
<feature type="non-terminal residue" evidence="7">
    <location>
        <position position="1010"/>
    </location>
</feature>
<feature type="coiled-coil region" evidence="4">
    <location>
        <begin position="410"/>
        <end position="482"/>
    </location>
</feature>
<name>A0A315W4H3_GAMAF</name>
<keyword evidence="4" id="KW-0175">Coiled coil</keyword>
<dbReference type="SMART" id="SM00110">
    <property type="entry name" value="C1Q"/>
    <property type="match status" value="2"/>
</dbReference>
<keyword evidence="2" id="KW-0964">Secreted</keyword>
<evidence type="ECO:0000256" key="5">
    <source>
        <dbReference type="SAM" id="SignalP"/>
    </source>
</evidence>
<dbReference type="Pfam" id="PF00386">
    <property type="entry name" value="C1q"/>
    <property type="match status" value="3"/>
</dbReference>
<accession>A0A315W4H3</accession>
<dbReference type="STRING" id="33528.ENSGAFP00000028369"/>
<dbReference type="InterPro" id="IPR008983">
    <property type="entry name" value="Tumour_necrosis_fac-like_dom"/>
</dbReference>
<gene>
    <name evidence="7" type="ORF">CCH79_00010615</name>
</gene>
<dbReference type="InterPro" id="IPR050822">
    <property type="entry name" value="Cerebellin_Synaptic_Org"/>
</dbReference>
<feature type="coiled-coil region" evidence="4">
    <location>
        <begin position="855"/>
        <end position="910"/>
    </location>
</feature>
<evidence type="ECO:0000256" key="3">
    <source>
        <dbReference type="ARBA" id="ARBA00022729"/>
    </source>
</evidence>
<keyword evidence="8" id="KW-1185">Reference proteome</keyword>
<dbReference type="PRINTS" id="PR00007">
    <property type="entry name" value="COMPLEMNTC1Q"/>
</dbReference>
<keyword evidence="3 5" id="KW-0732">Signal</keyword>
<comment type="subcellular location">
    <subcellularLocation>
        <location evidence="1">Secreted</location>
    </subcellularLocation>
</comment>
<evidence type="ECO:0000256" key="4">
    <source>
        <dbReference type="SAM" id="Coils"/>
    </source>
</evidence>
<dbReference type="InterPro" id="IPR001073">
    <property type="entry name" value="C1q_dom"/>
</dbReference>
<dbReference type="AlphaFoldDB" id="A0A315W4H3"/>
<evidence type="ECO:0000313" key="8">
    <source>
        <dbReference type="Proteomes" id="UP000250572"/>
    </source>
</evidence>
<dbReference type="PANTHER" id="PTHR22923:SF102">
    <property type="entry name" value="CEREBELLIN 13-RELATED"/>
    <property type="match status" value="1"/>
</dbReference>
<comment type="caution">
    <text evidence="7">The sequence shown here is derived from an EMBL/GenBank/DDBJ whole genome shotgun (WGS) entry which is preliminary data.</text>
</comment>
<evidence type="ECO:0000256" key="2">
    <source>
        <dbReference type="ARBA" id="ARBA00022525"/>
    </source>
</evidence>
<reference evidence="7 8" key="1">
    <citation type="journal article" date="2018" name="G3 (Bethesda)">
        <title>A High-Quality Reference Genome for the Invasive Mosquitofish Gambusia affinis Using a Chicago Library.</title>
        <authorList>
            <person name="Hoffberg S.L."/>
            <person name="Troendle N.J."/>
            <person name="Glenn T.C."/>
            <person name="Mahmud O."/>
            <person name="Louha S."/>
            <person name="Chalopin D."/>
            <person name="Bennetzen J.L."/>
            <person name="Mauricio R."/>
        </authorList>
    </citation>
    <scope>NUCLEOTIDE SEQUENCE [LARGE SCALE GENOMIC DNA]</scope>
    <source>
        <strain evidence="7">NE01/NJP1002.9</strain>
        <tissue evidence="7">Muscle</tissue>
    </source>
</reference>
<dbReference type="EMBL" id="NHOQ01000318">
    <property type="protein sequence ID" value="PWA30914.1"/>
    <property type="molecule type" value="Genomic_DNA"/>
</dbReference>
<dbReference type="Gene3D" id="2.60.120.40">
    <property type="match status" value="5"/>
</dbReference>
<organism evidence="7 8">
    <name type="scientific">Gambusia affinis</name>
    <name type="common">Western mosquitofish</name>
    <name type="synonym">Heterandria affinis</name>
    <dbReference type="NCBI Taxonomy" id="33528"/>
    <lineage>
        <taxon>Eukaryota</taxon>
        <taxon>Metazoa</taxon>
        <taxon>Chordata</taxon>
        <taxon>Craniata</taxon>
        <taxon>Vertebrata</taxon>
        <taxon>Euteleostomi</taxon>
        <taxon>Actinopterygii</taxon>
        <taxon>Neopterygii</taxon>
        <taxon>Teleostei</taxon>
        <taxon>Neoteleostei</taxon>
        <taxon>Acanthomorphata</taxon>
        <taxon>Ovalentaria</taxon>
        <taxon>Atherinomorphae</taxon>
        <taxon>Cyprinodontiformes</taxon>
        <taxon>Poeciliidae</taxon>
        <taxon>Poeciliinae</taxon>
        <taxon>Gambusia</taxon>
    </lineage>
</organism>
<sequence>MERTTFFHALLLICCLSTAQLQAVADNEIISHLRQTEDAVNLSDNQQTCTQDIHAVLREMSASLAGLKVGMEYLQKDNEAKTEELHLLKQQYQEQVTKVRNLEQQYQAQLGELNSVKARTNNTENQVEVLKRERKVKQVAFSASLLASGGGHIGPFNTQTPLVFRHVVANIGNAYNPNTGFFIAPVRGAYHFEFHLHGGGHASYGTGAVLVKNGNPIFIAYEHQPSYSVDPSNGATLLLETGDVVFLRQWQNTRIYDDQNHHTTFSAPVKGAYHFEFYIYGHGHASYTAGAVLTKNGHHIFIAFEHQPSHAANSANGVTLLLEVGDVIFLRQWKNSRIYDNQNHHTTFSAQLEADSNSKMISHLRQTGTQVGDTENLTNNQQTCTQDISTVLREMSASLARLKVDMEYVKKDNEAKALQLQFQKEELEKLKQQNQNKDRELQVLEKTLDKLKQQHQGQAEELISVKVKANNTENDVEILRREGEVNRVAFSASLMDSGGGDIGPFNAQTNLVFRRVIANIGNAYNPDTVRGVYHFEFFIYGHGHASHGSGAALFKNGEHIVLGYEHQASLSVNGGNSATLLLEVGDVVFLRQWQNSRIFDSQNHPTTFSGHLLFPMQNGSKEEEGENAKQNPSTQDVSVVLPEITASLARLKVEVKYLQRDNEVQEDELITIKARAKITENQVHALKREGEVKRVAFSASLLDSGSYTFGPFNTFRTPVFRNVVTNIGNAYNRNSVRGAYHFEFYVFGPGSPSHLVSAVLVRNGQNIFIATETQPSHLASASNAATLLLEVGDVVFVPVQLQGQNDPKDVEHLKQLDSPETEAGTVLTHQQVCSNDIHAVLREVSASVAGLKVGLEYLQKENEAQSAKVKELERQKSELLQQYQAQGDELQQIKIRTNSTQKQVEVLKRKGEVRQVAFSASLLASGASDIGPFNAFTTLIFKNVVSNIGNAYNPNTEVSTTLITTYGHGHSSHGSGAVLVKNGEYIFMAYEHQTTLGANTVTLLLEDGDV</sequence>
<proteinExistence type="predicted"/>
<dbReference type="SUPFAM" id="SSF49842">
    <property type="entry name" value="TNF-like"/>
    <property type="match status" value="5"/>
</dbReference>
<evidence type="ECO:0000313" key="7">
    <source>
        <dbReference type="EMBL" id="PWA30914.1"/>
    </source>
</evidence>
<feature type="coiled-coil region" evidence="4">
    <location>
        <begin position="71"/>
        <end position="133"/>
    </location>
</feature>
<feature type="chain" id="PRO_5016351000" description="C1q domain-containing protein" evidence="5">
    <location>
        <begin position="26"/>
        <end position="1010"/>
    </location>
</feature>
<evidence type="ECO:0000259" key="6">
    <source>
        <dbReference type="PROSITE" id="PS50871"/>
    </source>
</evidence>
<dbReference type="GO" id="GO:0005576">
    <property type="term" value="C:extracellular region"/>
    <property type="evidence" value="ECO:0007669"/>
    <property type="project" value="UniProtKB-SubCell"/>
</dbReference>
<evidence type="ECO:0000256" key="1">
    <source>
        <dbReference type="ARBA" id="ARBA00004613"/>
    </source>
</evidence>
<protein>
    <recommendedName>
        <fullName evidence="6">C1q domain-containing protein</fullName>
    </recommendedName>
</protein>
<dbReference type="Proteomes" id="UP000250572">
    <property type="component" value="Unassembled WGS sequence"/>
</dbReference>
<dbReference type="PROSITE" id="PS50871">
    <property type="entry name" value="C1Q"/>
    <property type="match status" value="1"/>
</dbReference>